<proteinExistence type="predicted"/>
<name>A0ACA9Y7A4_9ASCO</name>
<reference evidence="1" key="1">
    <citation type="submission" date="2022-06" db="EMBL/GenBank/DDBJ databases">
        <authorList>
            <person name="Legras J.-L."/>
            <person name="Devillers H."/>
            <person name="Grondin C."/>
        </authorList>
    </citation>
    <scope>NUCLEOTIDE SEQUENCE</scope>
    <source>
        <strain evidence="1">CLIB 1444</strain>
    </source>
</reference>
<dbReference type="Proteomes" id="UP001152531">
    <property type="component" value="Unassembled WGS sequence"/>
</dbReference>
<keyword evidence="2" id="KW-1185">Reference proteome</keyword>
<evidence type="ECO:0000313" key="2">
    <source>
        <dbReference type="Proteomes" id="UP001152531"/>
    </source>
</evidence>
<dbReference type="EMBL" id="CALSDN010000004">
    <property type="protein sequence ID" value="CAH6720607.1"/>
    <property type="molecule type" value="Genomic_DNA"/>
</dbReference>
<accession>A0ACA9Y7A4</accession>
<sequence>MTSYQPFQLEDLYNINSINLDPLTENYTLEFYFDYLIRWPSLFFKSVSHDTITGYMIAKNEGKLSKLEWHTHISAVTIDYRYRRLGLASDICLFLENIVNKDPDNTLFIDLFVRVQNLLAIQLYEKLGYSVYRRVVGYYGKTLPEDRNQIDDEIDGFDMRKKLPADKEGKTVRENGHKVYALPQEIVF</sequence>
<evidence type="ECO:0000313" key="1">
    <source>
        <dbReference type="EMBL" id="CAH6720607.1"/>
    </source>
</evidence>
<organism evidence="1 2">
    <name type="scientific">[Candida] jaroonii</name>
    <dbReference type="NCBI Taxonomy" id="467808"/>
    <lineage>
        <taxon>Eukaryota</taxon>
        <taxon>Fungi</taxon>
        <taxon>Dikarya</taxon>
        <taxon>Ascomycota</taxon>
        <taxon>Saccharomycotina</taxon>
        <taxon>Pichiomycetes</taxon>
        <taxon>Debaryomycetaceae</taxon>
        <taxon>Yamadazyma</taxon>
    </lineage>
</organism>
<comment type="caution">
    <text evidence="1">The sequence shown here is derived from an EMBL/GenBank/DDBJ whole genome shotgun (WGS) entry which is preliminary data.</text>
</comment>
<protein>
    <submittedName>
        <fullName evidence="1">N-terminal acetyltransferase B complex catalytic subunit Nat3p</fullName>
    </submittedName>
</protein>
<gene>
    <name evidence="1" type="ORF">CLIB1444_04S03884</name>
</gene>